<dbReference type="InterPro" id="IPR011741">
    <property type="entry name" value="Phg_2220_C"/>
</dbReference>
<protein>
    <submittedName>
        <fullName evidence="2">Replication initiation protein</fullName>
    </submittedName>
</protein>
<evidence type="ECO:0000313" key="3">
    <source>
        <dbReference type="Proteomes" id="UP001152598"/>
    </source>
</evidence>
<comment type="caution">
    <text evidence="2">The sequence shown here is derived from an EMBL/GenBank/DDBJ whole genome shotgun (WGS) entry which is preliminary data.</text>
</comment>
<gene>
    <name evidence="2" type="ORF">OGZ50_11830</name>
</gene>
<accession>A0AAP3Z305</accession>
<organism evidence="2 3">
    <name type="scientific">Lactococcus lactis</name>
    <dbReference type="NCBI Taxonomy" id="1358"/>
    <lineage>
        <taxon>Bacteria</taxon>
        <taxon>Bacillati</taxon>
        <taxon>Bacillota</taxon>
        <taxon>Bacilli</taxon>
        <taxon>Lactobacillales</taxon>
        <taxon>Streptococcaceae</taxon>
        <taxon>Lactococcus</taxon>
    </lineage>
</organism>
<evidence type="ECO:0000313" key="2">
    <source>
        <dbReference type="EMBL" id="MDG4977420.1"/>
    </source>
</evidence>
<sequence>MQNFDLLSKLENEEKFRNDVKYSRQLPEMFSTEDINAASENITFAILGELRDRYNGKEPVTFSYQELAELGGLWVTRKNGTKNLYNGKRLQKIMYELNDALKNFSYYQVRETNEDGTPKSWKTINIFSIIDFDGTKKEVKLTLSDAVIYPHQVDAKGNIIDKPLHVYDLINSKDWRTVKHLQYSRGINNSLPSKYSKRIYRFISEFRGFPKGTKMRIDDFDKKILKILKTEEEVFSKNAEVFDLRKNRKKYLETAVKEISELKTPTGDQIVKNLDYIYHMSGRRIQSIEFTFTPFSADLTSNTGISLIKRTSSPGKTSPFIDEAKKVLDYFNYLSKINFELDKNGVIKHQQNYYNIQFELEDTQLLQPIHKLLENGIPVEELFQVSEMKAIEWKLDNPQMSNNFRPSVVFGSKFSEYRAFLSAFIEQNKKHFIDDNEPDFYVPMSGPWDAK</sequence>
<dbReference type="InterPro" id="IPR036388">
    <property type="entry name" value="WH-like_DNA-bd_sf"/>
</dbReference>
<dbReference type="SUPFAM" id="SSF46785">
    <property type="entry name" value="Winged helix' DNA-binding domain"/>
    <property type="match status" value="1"/>
</dbReference>
<reference evidence="2" key="2">
    <citation type="journal article" date="2023" name="Food Microbiol.">
        <title>Evaluation of the fermentation potential of lactic acid bacteria isolated from herbs, fruits and vegetables as starter cultures in nut-based milk alternatives.</title>
        <authorList>
            <person name="Huang W."/>
            <person name="Dong A."/>
            <person name="Pham H.T."/>
            <person name="Zhou C."/>
            <person name="Huo Z."/>
            <person name="Watjen A.P."/>
            <person name="Prakash S."/>
            <person name="Bang-Berthelsen C.H."/>
            <person name="Turner M.S."/>
        </authorList>
    </citation>
    <scope>NUCLEOTIDE SEQUENCE</scope>
    <source>
        <strain evidence="2">54</strain>
    </source>
</reference>
<feature type="domain" description="Phage conserved hypothetical protein C-terminal" evidence="1">
    <location>
        <begin position="353"/>
        <end position="417"/>
    </location>
</feature>
<dbReference type="Pfam" id="PF09524">
    <property type="entry name" value="Phg_2220_C"/>
    <property type="match status" value="1"/>
</dbReference>
<name>A0AAP3Z305_9LACT</name>
<dbReference type="InterPro" id="IPR036390">
    <property type="entry name" value="WH_DNA-bd_sf"/>
</dbReference>
<dbReference type="Proteomes" id="UP001152598">
    <property type="component" value="Unassembled WGS sequence"/>
</dbReference>
<evidence type="ECO:0000259" key="1">
    <source>
        <dbReference type="Pfam" id="PF09524"/>
    </source>
</evidence>
<reference evidence="2" key="1">
    <citation type="submission" date="2022-10" db="EMBL/GenBank/DDBJ databases">
        <authorList>
            <person name="Turner M.S."/>
            <person name="Huang W."/>
        </authorList>
    </citation>
    <scope>NUCLEOTIDE SEQUENCE</scope>
    <source>
        <strain evidence="2">54</strain>
    </source>
</reference>
<dbReference type="AlphaFoldDB" id="A0AAP3Z305"/>
<dbReference type="RefSeq" id="WP_278228499.1">
    <property type="nucleotide sequence ID" value="NZ_JAOWLV010000009.1"/>
</dbReference>
<dbReference type="EMBL" id="JAOWLV010000009">
    <property type="protein sequence ID" value="MDG4977420.1"/>
    <property type="molecule type" value="Genomic_DNA"/>
</dbReference>
<proteinExistence type="predicted"/>
<dbReference type="Gene3D" id="1.10.10.10">
    <property type="entry name" value="Winged helix-like DNA-binding domain superfamily/Winged helix DNA-binding domain"/>
    <property type="match status" value="1"/>
</dbReference>